<dbReference type="PROSITE" id="PS51352">
    <property type="entry name" value="THIOREDOXIN_2"/>
    <property type="match status" value="1"/>
</dbReference>
<sequence>MKKLSIFLLLSLFSVSIFAYSLNDVLLNNFNTAMTLAKYENKPSIIIFSDPTCYYCNKLKNDTLSVLSVQRFISNNFIMAEIYQTNDLATFEGKVYTYSQLFSGFGIQGTPTLFFFTPDGTPITYLPGYLGPSDFTKLLQYVALKEYVKKVDFNTFVKTPNSFIGTPQIIKITQSQAAFILNNDPMAKKIDALPSSGADLFLKYLVYGNDANSIASTMLKNGFYNIYVVD</sequence>
<feature type="domain" description="Thioredoxin" evidence="2">
    <location>
        <begin position="11"/>
        <end position="144"/>
    </location>
</feature>
<dbReference type="SUPFAM" id="SSF52833">
    <property type="entry name" value="Thioredoxin-like"/>
    <property type="match status" value="1"/>
</dbReference>
<dbReference type="EMBL" id="DTPE01000085">
    <property type="protein sequence ID" value="HGE74887.1"/>
    <property type="molecule type" value="Genomic_DNA"/>
</dbReference>
<protein>
    <submittedName>
        <fullName evidence="3">Thioredoxin family protein</fullName>
    </submittedName>
</protein>
<evidence type="ECO:0000259" key="2">
    <source>
        <dbReference type="PROSITE" id="PS51352"/>
    </source>
</evidence>
<proteinExistence type="predicted"/>
<dbReference type="InterPro" id="IPR012336">
    <property type="entry name" value="Thioredoxin-like_fold"/>
</dbReference>
<organism evidence="3">
    <name type="scientific">Mesoaciditoga lauensis</name>
    <dbReference type="NCBI Taxonomy" id="1495039"/>
    <lineage>
        <taxon>Bacteria</taxon>
        <taxon>Thermotogati</taxon>
        <taxon>Thermotogota</taxon>
        <taxon>Thermotogae</taxon>
        <taxon>Mesoaciditogales</taxon>
        <taxon>Mesoaciditogaceae</taxon>
        <taxon>Mesoaciditoga</taxon>
    </lineage>
</organism>
<dbReference type="InterPro" id="IPR036249">
    <property type="entry name" value="Thioredoxin-like_sf"/>
</dbReference>
<feature type="chain" id="PRO_5030606605" evidence="1">
    <location>
        <begin position="20"/>
        <end position="230"/>
    </location>
</feature>
<feature type="signal peptide" evidence="1">
    <location>
        <begin position="1"/>
        <end position="19"/>
    </location>
</feature>
<comment type="caution">
    <text evidence="3">The sequence shown here is derived from an EMBL/GenBank/DDBJ whole genome shotgun (WGS) entry which is preliminary data.</text>
</comment>
<keyword evidence="1" id="KW-0732">Signal</keyword>
<dbReference type="InterPro" id="IPR013766">
    <property type="entry name" value="Thioredoxin_domain"/>
</dbReference>
<dbReference type="Gene3D" id="3.40.30.10">
    <property type="entry name" value="Glutaredoxin"/>
    <property type="match status" value="1"/>
</dbReference>
<reference evidence="3" key="1">
    <citation type="journal article" date="2020" name="mSystems">
        <title>Genome- and Community-Level Interaction Insights into Carbon Utilization and Element Cycling Functions of Hydrothermarchaeota in Hydrothermal Sediment.</title>
        <authorList>
            <person name="Zhou Z."/>
            <person name="Liu Y."/>
            <person name="Xu W."/>
            <person name="Pan J."/>
            <person name="Luo Z.H."/>
            <person name="Li M."/>
        </authorList>
    </citation>
    <scope>NUCLEOTIDE SEQUENCE [LARGE SCALE GENOMIC DNA]</scope>
    <source>
        <strain evidence="3">SpSt-966</strain>
    </source>
</reference>
<evidence type="ECO:0000256" key="1">
    <source>
        <dbReference type="SAM" id="SignalP"/>
    </source>
</evidence>
<gene>
    <name evidence="3" type="ORF">ENX73_02030</name>
</gene>
<name>A0A7V3RE43_9BACT</name>
<evidence type="ECO:0000313" key="3">
    <source>
        <dbReference type="EMBL" id="HGE74887.1"/>
    </source>
</evidence>
<dbReference type="Pfam" id="PF13098">
    <property type="entry name" value="Thioredoxin_2"/>
    <property type="match status" value="1"/>
</dbReference>
<dbReference type="AlphaFoldDB" id="A0A7V3RE43"/>
<accession>A0A7V3RE43</accession>